<keyword evidence="5" id="KW-0539">Nucleus</keyword>
<dbReference type="InterPro" id="IPR007219">
    <property type="entry name" value="XnlR_reg_dom"/>
</dbReference>
<dbReference type="GeneID" id="66996741"/>
<dbReference type="AlphaFoldDB" id="A0A8E0R1M5"/>
<dbReference type="GO" id="GO:0003677">
    <property type="term" value="F:DNA binding"/>
    <property type="evidence" value="ECO:0007669"/>
    <property type="project" value="InterPro"/>
</dbReference>
<evidence type="ECO:0000256" key="5">
    <source>
        <dbReference type="ARBA" id="ARBA00023242"/>
    </source>
</evidence>
<name>A0A8E0R1M5_9EURO</name>
<keyword evidence="4" id="KW-0804">Transcription</keyword>
<evidence type="ECO:0000313" key="9">
    <source>
        <dbReference type="Proteomes" id="UP000036893"/>
    </source>
</evidence>
<dbReference type="PANTHER" id="PTHR47338:SF5">
    <property type="entry name" value="ZN(II)2CYS6 TRANSCRIPTION FACTOR (EUROFUNG)"/>
    <property type="match status" value="1"/>
</dbReference>
<evidence type="ECO:0000256" key="2">
    <source>
        <dbReference type="ARBA" id="ARBA00022723"/>
    </source>
</evidence>
<keyword evidence="3" id="KW-0805">Transcription regulation</keyword>
<dbReference type="GO" id="GO:0000981">
    <property type="term" value="F:DNA-binding transcription factor activity, RNA polymerase II-specific"/>
    <property type="evidence" value="ECO:0007669"/>
    <property type="project" value="InterPro"/>
</dbReference>
<protein>
    <recommendedName>
        <fullName evidence="7">Xylanolytic transcriptional activator regulatory domain-containing protein</fullName>
    </recommendedName>
</protein>
<organism evidence="8 9">
    <name type="scientific">Aspergillus udagawae</name>
    <dbReference type="NCBI Taxonomy" id="91492"/>
    <lineage>
        <taxon>Eukaryota</taxon>
        <taxon>Fungi</taxon>
        <taxon>Dikarya</taxon>
        <taxon>Ascomycota</taxon>
        <taxon>Pezizomycotina</taxon>
        <taxon>Eurotiomycetes</taxon>
        <taxon>Eurotiomycetidae</taxon>
        <taxon>Eurotiales</taxon>
        <taxon>Aspergillaceae</taxon>
        <taxon>Aspergillus</taxon>
        <taxon>Aspergillus subgen. Fumigati</taxon>
    </lineage>
</organism>
<dbReference type="RefSeq" id="XP_043150057.1">
    <property type="nucleotide sequence ID" value="XM_043294122.1"/>
</dbReference>
<dbReference type="Gene3D" id="3.40.50.720">
    <property type="entry name" value="NAD(P)-binding Rossmann-like Domain"/>
    <property type="match status" value="1"/>
</dbReference>
<dbReference type="InterPro" id="IPR002347">
    <property type="entry name" value="SDR_fam"/>
</dbReference>
<evidence type="ECO:0000313" key="8">
    <source>
        <dbReference type="EMBL" id="GIC92791.1"/>
    </source>
</evidence>
<dbReference type="GO" id="GO:0005634">
    <property type="term" value="C:nucleus"/>
    <property type="evidence" value="ECO:0007669"/>
    <property type="project" value="UniProtKB-SubCell"/>
</dbReference>
<keyword evidence="2" id="KW-0479">Metal-binding</keyword>
<dbReference type="Pfam" id="PF04082">
    <property type="entry name" value="Fungal_trans"/>
    <property type="match status" value="1"/>
</dbReference>
<evidence type="ECO:0000256" key="3">
    <source>
        <dbReference type="ARBA" id="ARBA00023015"/>
    </source>
</evidence>
<dbReference type="EMBL" id="BBXM02000007">
    <property type="protein sequence ID" value="GIC92791.1"/>
    <property type="molecule type" value="Genomic_DNA"/>
</dbReference>
<comment type="caution">
    <text evidence="8">The sequence shown here is derived from an EMBL/GenBank/DDBJ whole genome shotgun (WGS) entry which is preliminary data.</text>
</comment>
<dbReference type="PRINTS" id="PR00081">
    <property type="entry name" value="GDHRDH"/>
</dbReference>
<feature type="region of interest" description="Disordered" evidence="6">
    <location>
        <begin position="283"/>
        <end position="331"/>
    </location>
</feature>
<evidence type="ECO:0000256" key="4">
    <source>
        <dbReference type="ARBA" id="ARBA00023163"/>
    </source>
</evidence>
<dbReference type="SUPFAM" id="SSF51735">
    <property type="entry name" value="NAD(P)-binding Rossmann-fold domains"/>
    <property type="match status" value="1"/>
</dbReference>
<dbReference type="CDD" id="cd05233">
    <property type="entry name" value="SDR_c"/>
    <property type="match status" value="1"/>
</dbReference>
<dbReference type="InterPro" id="IPR050815">
    <property type="entry name" value="TF_fung"/>
</dbReference>
<dbReference type="Pfam" id="PF00106">
    <property type="entry name" value="adh_short"/>
    <property type="match status" value="1"/>
</dbReference>
<evidence type="ECO:0000259" key="7">
    <source>
        <dbReference type="SMART" id="SM00906"/>
    </source>
</evidence>
<gene>
    <name evidence="8" type="ORF">Aud_009264</name>
</gene>
<dbReference type="SMART" id="SM00906">
    <property type="entry name" value="Fungal_trans"/>
    <property type="match status" value="1"/>
</dbReference>
<comment type="subcellular location">
    <subcellularLocation>
        <location evidence="1">Nucleus</location>
    </subcellularLocation>
</comment>
<sequence>MPYKLQNRSVLIVGGARGLGACIGTKFAAEGCNVAINYLTSQERANTLATKLMNEYGIKAVTIQGDGGIQQDCVRVIQTAKAKLGGLDIVISNVGWTKFARFEDLYALDEAEWDKCWACNVKSNLYLFREALPTFKSNPEGGVFIATSSIAGAMASGSSLAYSVTKAAGLHLLKCLKASQGPMVRINAVVPGLLLTDWGERYSTEEIESWKNKSILKHEVDLEDCADMYVTIAKNTSMTGQEIFVGWKDSTGLMCAVGAKPEEESPITSVGVPVFHGLEATINSRPSRSVPQTDVDGDRDAGRSAEVAAHTPAYRSEGASPDRSPSALQMRSPKAPNLLQTATLFMCKFPELGFLHKPTFSLDLRNLGGRLHQNAGDRQPKAELLGSALRVLCLPLTKPNHTVEDTLNKVHRRLSITEPPHIYVVQTLLVVSMFEWGQGNTHAAWMYSGAAIRMMQLLKPAVLTSSDSLEREIHNRTLWSCFIMDRLIFPGSQQSLCLPMEEMATHWPVGDADYAFAQGHIQRYMVPSRYPMTVDYSYAVLVHGFDIWTKIYRWIISGGRRRKDMQLGKNFPWEESSLWATMRGELQEWRDSQDPKLWYPANRVGIYESLGKGEVFGEYIPFLPWPNSTPCGPVDPPLFTAKAPEGWWEVRSEELFNAASCITSVLADLTDEEAPLYTPFAGFCNFSAATMNIYVLSFPNMNMGRSGDVGVLVDKNLAYLDQFRSMWPIGQGWWTTIQRTKAIYERHSQDPARYLGKTRDDFIGLMASIHNVTERSRTPVEHEISQTPDDVLVAGEDGGSAVQGFAIQSQGQVTEDLIPQDFWGNEWPLWGELDNVSFNSNLLNH</sequence>
<evidence type="ECO:0000256" key="6">
    <source>
        <dbReference type="SAM" id="MobiDB-lite"/>
    </source>
</evidence>
<dbReference type="Proteomes" id="UP000036893">
    <property type="component" value="Unassembled WGS sequence"/>
</dbReference>
<feature type="compositionally biased region" description="Polar residues" evidence="6">
    <location>
        <begin position="283"/>
        <end position="292"/>
    </location>
</feature>
<dbReference type="PANTHER" id="PTHR47338">
    <property type="entry name" value="ZN(II)2CYS6 TRANSCRIPTION FACTOR (EUROFUNG)-RELATED"/>
    <property type="match status" value="1"/>
</dbReference>
<feature type="domain" description="Xylanolytic transcriptional activator regulatory" evidence="7">
    <location>
        <begin position="444"/>
        <end position="514"/>
    </location>
</feature>
<dbReference type="CDD" id="cd12148">
    <property type="entry name" value="fungal_TF_MHR"/>
    <property type="match status" value="1"/>
</dbReference>
<proteinExistence type="predicted"/>
<accession>A0A8E0R1M5</accession>
<reference evidence="8" key="1">
    <citation type="journal article" date="2015" name="Genome Announc.">
        <title>Draft Genome Sequence of the Pathogenic Filamentous Fungus Aspergillus udagawae Strain IFM 46973T.</title>
        <authorList>
            <person name="Kusuya Y."/>
            <person name="Takahashi-Nakaguchi A."/>
            <person name="Takahashi H."/>
            <person name="Yaguchi T."/>
        </authorList>
    </citation>
    <scope>NUCLEOTIDE SEQUENCE</scope>
    <source>
        <strain evidence="8">IFM 46973</strain>
    </source>
</reference>
<dbReference type="InterPro" id="IPR036291">
    <property type="entry name" value="NAD(P)-bd_dom_sf"/>
</dbReference>
<dbReference type="GO" id="GO:0008270">
    <property type="term" value="F:zinc ion binding"/>
    <property type="evidence" value="ECO:0007669"/>
    <property type="project" value="InterPro"/>
</dbReference>
<evidence type="ECO:0000256" key="1">
    <source>
        <dbReference type="ARBA" id="ARBA00004123"/>
    </source>
</evidence>
<reference evidence="8" key="2">
    <citation type="submission" date="2021-01" db="EMBL/GenBank/DDBJ databases">
        <title>Pan-genome distribution and transcriptional activeness of fungal secondary metabolism genes in Aspergillus section Fumigati.</title>
        <authorList>
            <person name="Takahashi H."/>
            <person name="Umemura M."/>
            <person name="Ninomiya A."/>
            <person name="Kusuya Y."/>
            <person name="Urayama S."/>
            <person name="Shimizu M."/>
            <person name="Watanabe A."/>
            <person name="Kamei K."/>
            <person name="Yaguchi T."/>
            <person name="Hagiwara D."/>
        </authorList>
    </citation>
    <scope>NUCLEOTIDE SEQUENCE</scope>
    <source>
        <strain evidence="8">IFM 46973</strain>
    </source>
</reference>
<dbReference type="GO" id="GO:0006351">
    <property type="term" value="P:DNA-templated transcription"/>
    <property type="evidence" value="ECO:0007669"/>
    <property type="project" value="InterPro"/>
</dbReference>